<protein>
    <recommendedName>
        <fullName evidence="2">DUF7708 domain-containing protein</fullName>
    </recommendedName>
</protein>
<gene>
    <name evidence="3" type="ORF">CC84DRAFT_1183914</name>
</gene>
<name>A0A177CSA3_9PLEO</name>
<keyword evidence="1" id="KW-0732">Signal</keyword>
<accession>A0A177CSA3</accession>
<evidence type="ECO:0000259" key="2">
    <source>
        <dbReference type="Pfam" id="PF24809"/>
    </source>
</evidence>
<dbReference type="RefSeq" id="XP_018040004.1">
    <property type="nucleotide sequence ID" value="XM_018180715.1"/>
</dbReference>
<dbReference type="InParanoid" id="A0A177CSA3"/>
<dbReference type="EMBL" id="KV441549">
    <property type="protein sequence ID" value="OAG09639.1"/>
    <property type="molecule type" value="Genomic_DNA"/>
</dbReference>
<feature type="signal peptide" evidence="1">
    <location>
        <begin position="1"/>
        <end position="19"/>
    </location>
</feature>
<evidence type="ECO:0000256" key="1">
    <source>
        <dbReference type="SAM" id="SignalP"/>
    </source>
</evidence>
<feature type="domain" description="DUF7708" evidence="2">
    <location>
        <begin position="1"/>
        <end position="69"/>
    </location>
</feature>
<organism evidence="3 4">
    <name type="scientific">Paraphaeosphaeria sporulosa</name>
    <dbReference type="NCBI Taxonomy" id="1460663"/>
    <lineage>
        <taxon>Eukaryota</taxon>
        <taxon>Fungi</taxon>
        <taxon>Dikarya</taxon>
        <taxon>Ascomycota</taxon>
        <taxon>Pezizomycotina</taxon>
        <taxon>Dothideomycetes</taxon>
        <taxon>Pleosporomycetidae</taxon>
        <taxon>Pleosporales</taxon>
        <taxon>Massarineae</taxon>
        <taxon>Didymosphaeriaceae</taxon>
        <taxon>Paraphaeosphaeria</taxon>
    </lineage>
</organism>
<dbReference type="STRING" id="1460663.A0A177CSA3"/>
<keyword evidence="4" id="KW-1185">Reference proteome</keyword>
<reference evidence="3 4" key="1">
    <citation type="submission" date="2016-05" db="EMBL/GenBank/DDBJ databases">
        <title>Comparative analysis of secretome profiles of manganese(II)-oxidizing ascomycete fungi.</title>
        <authorList>
            <consortium name="DOE Joint Genome Institute"/>
            <person name="Zeiner C.A."/>
            <person name="Purvine S.O."/>
            <person name="Zink E.M."/>
            <person name="Wu S."/>
            <person name="Pasa-Tolic L."/>
            <person name="Chaput D.L."/>
            <person name="Haridas S."/>
            <person name="Grigoriev I.V."/>
            <person name="Santelli C.M."/>
            <person name="Hansel C.M."/>
        </authorList>
    </citation>
    <scope>NUCLEOTIDE SEQUENCE [LARGE SCALE GENOMIC DNA]</scope>
    <source>
        <strain evidence="3 4">AP3s5-JAC2a</strain>
    </source>
</reference>
<sequence length="305" mass="35238">MKSTIVALNCHIITFLCRALDWYESSSFSRALQSITKPAALRYDDIIMEIDKTLAQVHVLSVTGSQAEQRDMHEEMREDRDDRRDFRSVIQSRLDEMQHQLNALVRQKYYEGDLKAVHTELRDLTDLIHAISMAQTSSEKTLLQELLVMKQHIQATQASISHQLSDVQLNQTLSVISSNCKIDHKAAYENSFLLRRVRSTSSSKCAPFWNSPQLQLWDQSLSHSSILLFSTFRDRLNVRDFYIGVIEQLLQSQVPVLWIIEQKDQKYNIFDVLKSLLAQALARQKKRAPANPPLCDRPPRNLFVL</sequence>
<dbReference type="AlphaFoldDB" id="A0A177CSA3"/>
<dbReference type="Pfam" id="PF24809">
    <property type="entry name" value="DUF7708"/>
    <property type="match status" value="1"/>
</dbReference>
<dbReference type="GeneID" id="28764201"/>
<evidence type="ECO:0000313" key="3">
    <source>
        <dbReference type="EMBL" id="OAG09639.1"/>
    </source>
</evidence>
<feature type="chain" id="PRO_5008058610" description="DUF7708 domain-containing protein" evidence="1">
    <location>
        <begin position="20"/>
        <end position="305"/>
    </location>
</feature>
<dbReference type="InterPro" id="IPR056125">
    <property type="entry name" value="DUF7708"/>
</dbReference>
<proteinExistence type="predicted"/>
<dbReference type="Proteomes" id="UP000077069">
    <property type="component" value="Unassembled WGS sequence"/>
</dbReference>
<evidence type="ECO:0000313" key="4">
    <source>
        <dbReference type="Proteomes" id="UP000077069"/>
    </source>
</evidence>
<dbReference type="OrthoDB" id="61900at2759"/>